<organism evidence="2 3">
    <name type="scientific">Frankliniella fusca</name>
    <dbReference type="NCBI Taxonomy" id="407009"/>
    <lineage>
        <taxon>Eukaryota</taxon>
        <taxon>Metazoa</taxon>
        <taxon>Ecdysozoa</taxon>
        <taxon>Arthropoda</taxon>
        <taxon>Hexapoda</taxon>
        <taxon>Insecta</taxon>
        <taxon>Pterygota</taxon>
        <taxon>Neoptera</taxon>
        <taxon>Paraneoptera</taxon>
        <taxon>Thysanoptera</taxon>
        <taxon>Terebrantia</taxon>
        <taxon>Thripoidea</taxon>
        <taxon>Thripidae</taxon>
        <taxon>Frankliniella</taxon>
    </lineage>
</organism>
<evidence type="ECO:0000313" key="2">
    <source>
        <dbReference type="EMBL" id="KAK3918003.1"/>
    </source>
</evidence>
<evidence type="ECO:0000313" key="1">
    <source>
        <dbReference type="EMBL" id="KAK3913496.1"/>
    </source>
</evidence>
<gene>
    <name evidence="1" type="ORF">KUF71_004813</name>
    <name evidence="2" type="ORF">KUF71_026282</name>
</gene>
<evidence type="ECO:0000313" key="3">
    <source>
        <dbReference type="Proteomes" id="UP001219518"/>
    </source>
</evidence>
<reference evidence="2" key="1">
    <citation type="submission" date="2021-07" db="EMBL/GenBank/DDBJ databases">
        <authorList>
            <person name="Catto M.A."/>
            <person name="Jacobson A."/>
            <person name="Kennedy G."/>
            <person name="Labadie P."/>
            <person name="Hunt B.G."/>
            <person name="Srinivasan R."/>
        </authorList>
    </citation>
    <scope>NUCLEOTIDE SEQUENCE</scope>
    <source>
        <strain evidence="2">PL_HMW_Pooled</strain>
        <tissue evidence="2">Head</tissue>
    </source>
</reference>
<protein>
    <submittedName>
        <fullName evidence="2">Transcription factor GTE10</fullName>
    </submittedName>
</protein>
<keyword evidence="3" id="KW-1185">Reference proteome</keyword>
<comment type="caution">
    <text evidence="2">The sequence shown here is derived from an EMBL/GenBank/DDBJ whole genome shotgun (WGS) entry which is preliminary data.</text>
</comment>
<dbReference type="EMBL" id="JAHWGI010000323">
    <property type="protein sequence ID" value="KAK3913496.1"/>
    <property type="molecule type" value="Genomic_DNA"/>
</dbReference>
<dbReference type="EMBL" id="JAHWGI010000836">
    <property type="protein sequence ID" value="KAK3918003.1"/>
    <property type="molecule type" value="Genomic_DNA"/>
</dbReference>
<dbReference type="Proteomes" id="UP001219518">
    <property type="component" value="Unassembled WGS sequence"/>
</dbReference>
<proteinExistence type="predicted"/>
<sequence>MQEEVDGVKLLLEADKLNSLIHILMKDLKWQVIPACTVLSSAEIKEYGDNFVAVQEEFKKRCELLRASGTLVLRGMMAIDRVPNLTPQHLHPIRPSVWRTLSWSTKNPAPPSGHYGVPKIMLDEHNGEVQSAVLNFCLTCL</sequence>
<accession>A0AAE1LFQ5</accession>
<reference evidence="2" key="2">
    <citation type="journal article" date="2023" name="BMC Genomics">
        <title>Pest status, molecular evolution, and epigenetic factors derived from the genome assembly of Frankliniella fusca, a thysanopteran phytovirus vector.</title>
        <authorList>
            <person name="Catto M.A."/>
            <person name="Labadie P.E."/>
            <person name="Jacobson A.L."/>
            <person name="Kennedy G.G."/>
            <person name="Srinivasan R."/>
            <person name="Hunt B.G."/>
        </authorList>
    </citation>
    <scope>NUCLEOTIDE SEQUENCE</scope>
    <source>
        <strain evidence="2">PL_HMW_Pooled</strain>
    </source>
</reference>
<name>A0AAE1LFQ5_9NEOP</name>
<dbReference type="AlphaFoldDB" id="A0AAE1LFQ5"/>